<proteinExistence type="predicted"/>
<sequence>MLVLVNSWQQCIKLSLPYELQWMLHRSKVKVKLSQNQSILAHHKSFHNSLYRFTFWSTVMYDCSYIIQ</sequence>
<reference evidence="1" key="1">
    <citation type="submission" date="2014-11" db="EMBL/GenBank/DDBJ databases">
        <authorList>
            <person name="Amaro Gonzalez C."/>
        </authorList>
    </citation>
    <scope>NUCLEOTIDE SEQUENCE</scope>
</reference>
<organism evidence="1">
    <name type="scientific">Anguilla anguilla</name>
    <name type="common">European freshwater eel</name>
    <name type="synonym">Muraena anguilla</name>
    <dbReference type="NCBI Taxonomy" id="7936"/>
    <lineage>
        <taxon>Eukaryota</taxon>
        <taxon>Metazoa</taxon>
        <taxon>Chordata</taxon>
        <taxon>Craniata</taxon>
        <taxon>Vertebrata</taxon>
        <taxon>Euteleostomi</taxon>
        <taxon>Actinopterygii</taxon>
        <taxon>Neopterygii</taxon>
        <taxon>Teleostei</taxon>
        <taxon>Anguilliformes</taxon>
        <taxon>Anguillidae</taxon>
        <taxon>Anguilla</taxon>
    </lineage>
</organism>
<dbReference type="AlphaFoldDB" id="A0A0E9X8W3"/>
<name>A0A0E9X8W3_ANGAN</name>
<protein>
    <submittedName>
        <fullName evidence="1">Uncharacterized protein</fullName>
    </submittedName>
</protein>
<reference evidence="1" key="2">
    <citation type="journal article" date="2015" name="Fish Shellfish Immunol.">
        <title>Early steps in the European eel (Anguilla anguilla)-Vibrio vulnificus interaction in the gills: Role of the RtxA13 toxin.</title>
        <authorList>
            <person name="Callol A."/>
            <person name="Pajuelo D."/>
            <person name="Ebbesson L."/>
            <person name="Teles M."/>
            <person name="MacKenzie S."/>
            <person name="Amaro C."/>
        </authorList>
    </citation>
    <scope>NUCLEOTIDE SEQUENCE</scope>
</reference>
<dbReference type="EMBL" id="GBXM01010429">
    <property type="protein sequence ID" value="JAH98148.1"/>
    <property type="molecule type" value="Transcribed_RNA"/>
</dbReference>
<evidence type="ECO:0000313" key="1">
    <source>
        <dbReference type="EMBL" id="JAH98148.1"/>
    </source>
</evidence>
<accession>A0A0E9X8W3</accession>